<feature type="signal peptide" evidence="3">
    <location>
        <begin position="1"/>
        <end position="19"/>
    </location>
</feature>
<dbReference type="OrthoDB" id="3215443at2"/>
<sequence length="443" mass="44343">MKFRTLGVALVAGGGLALAALPASPAAAFNDKHHDKHVPYPPVGCYGASGEGSVTKSLLLLGEATVFGGCGFLPGSTVKIQLGGVGQGIVKADGAGRFSAPVVPTTVGIQTLVATGVAGAPGTTSTAQDAGLPEEGDWFADKTGEEGGLFDDKVADEAVPVVPEVPVGDAIVADPSLPAVGGPAVDVPAVEAPVTDVPATGALPADGATNPAPEVPGRLASAITQDQGLIGSRVVTATITVIGIGQGGITGLPIDPGLIASWIGNWGHWADKHDKDQDGRDGSCFGDGFDRDKDNFDKDKDRVDKDKDRVDKDKDRVDTVKDDKFGEQQGLAAPVPTALADGDDRFDDKDDKDDLFGDKDRDKDRDRDGDCIIAGGVVGVGVGGAGVGGAGVGGAGAGAGAGALPFTGVETGAMASIAIALLGGGVLLRVAARRRRLAGRAQG</sequence>
<evidence type="ECO:0000256" key="2">
    <source>
        <dbReference type="SAM" id="Phobius"/>
    </source>
</evidence>
<evidence type="ECO:0008006" key="6">
    <source>
        <dbReference type="Google" id="ProtNLM"/>
    </source>
</evidence>
<evidence type="ECO:0000313" key="4">
    <source>
        <dbReference type="EMBL" id="OHV44137.1"/>
    </source>
</evidence>
<keyword evidence="2" id="KW-0812">Transmembrane</keyword>
<dbReference type="Proteomes" id="UP000179627">
    <property type="component" value="Unassembled WGS sequence"/>
</dbReference>
<keyword evidence="3" id="KW-0732">Signal</keyword>
<protein>
    <recommendedName>
        <fullName evidence="6">Gram-positive cocci surface proteins LPxTG domain-containing protein</fullName>
    </recommendedName>
</protein>
<feature type="chain" id="PRO_5039070216" description="Gram-positive cocci surface proteins LPxTG domain-containing protein" evidence="3">
    <location>
        <begin position="20"/>
        <end position="443"/>
    </location>
</feature>
<feature type="transmembrane region" description="Helical" evidence="2">
    <location>
        <begin position="413"/>
        <end position="432"/>
    </location>
</feature>
<evidence type="ECO:0000256" key="1">
    <source>
        <dbReference type="SAM" id="MobiDB-lite"/>
    </source>
</evidence>
<feature type="compositionally biased region" description="Basic and acidic residues" evidence="1">
    <location>
        <begin position="342"/>
        <end position="364"/>
    </location>
</feature>
<dbReference type="AlphaFoldDB" id="A0A1S1RDI1"/>
<keyword evidence="5" id="KW-1185">Reference proteome</keyword>
<feature type="compositionally biased region" description="Basic and acidic residues" evidence="1">
    <location>
        <begin position="288"/>
        <end position="326"/>
    </location>
</feature>
<keyword evidence="2" id="KW-1133">Transmembrane helix</keyword>
<feature type="region of interest" description="Disordered" evidence="1">
    <location>
        <begin position="286"/>
        <end position="364"/>
    </location>
</feature>
<accession>A0A1S1RDI1</accession>
<reference evidence="5" key="1">
    <citation type="submission" date="2016-07" db="EMBL/GenBank/DDBJ databases">
        <title>Sequence Frankia sp. strain CcI1.17.</title>
        <authorList>
            <person name="Ghodhbane-Gtari F."/>
            <person name="Swanson E."/>
            <person name="Gueddou A."/>
            <person name="Morris K."/>
            <person name="Hezbri K."/>
            <person name="Ktari A."/>
            <person name="Nouioui I."/>
            <person name="Abebe-Akele F."/>
            <person name="Simpson S."/>
            <person name="Thomas K."/>
            <person name="Gtari M."/>
            <person name="Tisa L.S."/>
            <person name="Hurst S."/>
        </authorList>
    </citation>
    <scope>NUCLEOTIDE SEQUENCE [LARGE SCALE GENOMIC DNA]</scope>
    <source>
        <strain evidence="5">Cc1.17</strain>
    </source>
</reference>
<dbReference type="RefSeq" id="WP_071082607.1">
    <property type="nucleotide sequence ID" value="NZ_MBLM01000025.1"/>
</dbReference>
<gene>
    <name evidence="4" type="ORF">CC117_10805</name>
</gene>
<dbReference type="EMBL" id="MBLM01000025">
    <property type="protein sequence ID" value="OHV44137.1"/>
    <property type="molecule type" value="Genomic_DNA"/>
</dbReference>
<evidence type="ECO:0000256" key="3">
    <source>
        <dbReference type="SAM" id="SignalP"/>
    </source>
</evidence>
<keyword evidence="2" id="KW-0472">Membrane</keyword>
<evidence type="ECO:0000313" key="5">
    <source>
        <dbReference type="Proteomes" id="UP000179627"/>
    </source>
</evidence>
<organism evidence="4 5">
    <name type="scientific">Parafrankia colletiae</name>
    <dbReference type="NCBI Taxonomy" id="573497"/>
    <lineage>
        <taxon>Bacteria</taxon>
        <taxon>Bacillati</taxon>
        <taxon>Actinomycetota</taxon>
        <taxon>Actinomycetes</taxon>
        <taxon>Frankiales</taxon>
        <taxon>Frankiaceae</taxon>
        <taxon>Parafrankia</taxon>
    </lineage>
</organism>
<name>A0A1S1RDI1_9ACTN</name>
<proteinExistence type="predicted"/>
<comment type="caution">
    <text evidence="4">The sequence shown here is derived from an EMBL/GenBank/DDBJ whole genome shotgun (WGS) entry which is preliminary data.</text>
</comment>